<reference evidence="1 2" key="1">
    <citation type="journal article" date="2015" name="Plant Cell">
        <title>Oil accumulation by the oleaginous diatom Fistulifera solaris as revealed by the genome and transcriptome.</title>
        <authorList>
            <person name="Tanaka T."/>
            <person name="Maeda Y."/>
            <person name="Veluchamy A."/>
            <person name="Tanaka M."/>
            <person name="Abida H."/>
            <person name="Marechal E."/>
            <person name="Bowler C."/>
            <person name="Muto M."/>
            <person name="Sunaga Y."/>
            <person name="Tanaka M."/>
            <person name="Yoshino T."/>
            <person name="Taniguchi T."/>
            <person name="Fukuda Y."/>
            <person name="Nemoto M."/>
            <person name="Matsumoto M."/>
            <person name="Wong P.S."/>
            <person name="Aburatani S."/>
            <person name="Fujibuchi W."/>
        </authorList>
    </citation>
    <scope>NUCLEOTIDE SEQUENCE [LARGE SCALE GENOMIC DNA]</scope>
    <source>
        <strain evidence="1 2">JPCC DA0580</strain>
    </source>
</reference>
<dbReference type="EMBL" id="BDSP01000252">
    <property type="protein sequence ID" value="GAX26971.1"/>
    <property type="molecule type" value="Genomic_DNA"/>
</dbReference>
<dbReference type="SUPFAM" id="SSF82185">
    <property type="entry name" value="Histone H3 K4-specific methyltransferase SET7/9 N-terminal domain"/>
    <property type="match status" value="1"/>
</dbReference>
<accession>A0A1Z5KLR9</accession>
<name>A0A1Z5KLR9_FISSO</name>
<dbReference type="InParanoid" id="A0A1Z5KLR9"/>
<evidence type="ECO:0000313" key="1">
    <source>
        <dbReference type="EMBL" id="GAX26971.1"/>
    </source>
</evidence>
<keyword evidence="2" id="KW-1185">Reference proteome</keyword>
<gene>
    <name evidence="1" type="ORF">FisN_9Lh275</name>
</gene>
<dbReference type="Proteomes" id="UP000198406">
    <property type="component" value="Unassembled WGS sequence"/>
</dbReference>
<proteinExistence type="predicted"/>
<dbReference type="OrthoDB" id="270720at2759"/>
<organism evidence="1 2">
    <name type="scientific">Fistulifera solaris</name>
    <name type="common">Oleaginous diatom</name>
    <dbReference type="NCBI Taxonomy" id="1519565"/>
    <lineage>
        <taxon>Eukaryota</taxon>
        <taxon>Sar</taxon>
        <taxon>Stramenopiles</taxon>
        <taxon>Ochrophyta</taxon>
        <taxon>Bacillariophyta</taxon>
        <taxon>Bacillariophyceae</taxon>
        <taxon>Bacillariophycidae</taxon>
        <taxon>Naviculales</taxon>
        <taxon>Naviculaceae</taxon>
        <taxon>Fistulifera</taxon>
    </lineage>
</organism>
<comment type="caution">
    <text evidence="1">The sequence shown here is derived from an EMBL/GenBank/DDBJ whole genome shotgun (WGS) entry which is preliminary data.</text>
</comment>
<dbReference type="AlphaFoldDB" id="A0A1Z5KLR9"/>
<sequence length="585" mass="65768">MQPSSRWVSLKDARVLGCEWWRCEGGRTDTSELHCQITENHNRPVLRYPNGDMYLGGWAKCRSGVDKPQGFGVFLSFDLIILVGQWDEGHLEGYARQLWLPQSNIWRNNYDPLSCIKTDNGVGLPFLYFGNFNSSKRNDVRATVVLKDGTTRIGPWKNDLPVGDWWQDHTSTRTPIWEIKRLLAFTSSDDTRPRENLPLYNDDVDTQAAQDGGFPLIQSRSSTHNNMPPISVVIVPVNTPRSCLRHAVSPMESFSHYKYSGRNSTQIPTSSLRSSPAGRLAIRTTAAPPTNTFFRESPIGRVTIPSSRFNSPTAFSNRHSISDELTLSKPTKQNEQVFSTGDNRTLQSKQRKGKIGPKRLEVMLRHKLEATFSDAASNMSIHGEDNGPWMIPKEPFQPPTHVVTHESRDTFSTRRDAYCDFDTSAPTLSNIAVDGLGTDYLRDRIAILSSDERDLEFAEIDVQDDALFTISNLDEDESVKEEPAQCCAAPYLNCRPQMNNNNQDDESEQMASLSSKINISPSHIVMGYGGEVFDFTVTPSNHHRSDEEKPFENEGLVELETMSSLKSMTLANSQKSSSWFGWLGS</sequence>
<protein>
    <submittedName>
        <fullName evidence="1">Uncharacterized protein</fullName>
    </submittedName>
</protein>
<evidence type="ECO:0000313" key="2">
    <source>
        <dbReference type="Proteomes" id="UP000198406"/>
    </source>
</evidence>